<dbReference type="SUPFAM" id="SSF53146">
    <property type="entry name" value="Nitrogenase accessory factor-like"/>
    <property type="match status" value="1"/>
</dbReference>
<dbReference type="STRING" id="690850.Desaf_1822"/>
<evidence type="ECO:0000313" key="3">
    <source>
        <dbReference type="Proteomes" id="UP000007844"/>
    </source>
</evidence>
<keyword evidence="3" id="KW-1185">Reference proteome</keyword>
<dbReference type="Pfam" id="PF02579">
    <property type="entry name" value="Nitro_FeMo-Co"/>
    <property type="match status" value="1"/>
</dbReference>
<evidence type="ECO:0000259" key="1">
    <source>
        <dbReference type="Pfam" id="PF02579"/>
    </source>
</evidence>
<protein>
    <submittedName>
        <fullName evidence="2">Dinitrogenase iron-molybdenum cofactor biosynthesis protein</fullName>
    </submittedName>
</protein>
<dbReference type="EMBL" id="CP003221">
    <property type="protein sequence ID" value="EGJ50155.1"/>
    <property type="molecule type" value="Genomic_DNA"/>
</dbReference>
<accession>F3Z2B5</accession>
<evidence type="ECO:0000313" key="2">
    <source>
        <dbReference type="EMBL" id="EGJ50155.1"/>
    </source>
</evidence>
<proteinExistence type="predicted"/>
<dbReference type="InterPro" id="IPR003731">
    <property type="entry name" value="Di-Nase_FeMo-co_biosynth"/>
</dbReference>
<dbReference type="InterPro" id="IPR036105">
    <property type="entry name" value="DiNase_FeMo-co_biosyn_sf"/>
</dbReference>
<feature type="domain" description="Dinitrogenase iron-molybdenum cofactor biosynthesis" evidence="1">
    <location>
        <begin position="9"/>
        <end position="99"/>
    </location>
</feature>
<dbReference type="InterPro" id="IPR033913">
    <property type="entry name" value="MTH1175_dom"/>
</dbReference>
<dbReference type="PANTHER" id="PTHR42983">
    <property type="entry name" value="DINITROGENASE IRON-MOLYBDENUM COFACTOR PROTEIN-RELATED"/>
    <property type="match status" value="1"/>
</dbReference>
<reference evidence="2 3" key="1">
    <citation type="journal article" date="2011" name="J. Bacteriol.">
        <title>Genome sequence of the mercury-methylating and pleomorphic Desulfovibrio africanus Strain Walvis Bay.</title>
        <authorList>
            <person name="Brown S.D."/>
            <person name="Wall J.D."/>
            <person name="Kucken A.M."/>
            <person name="Gilmour C.C."/>
            <person name="Podar M."/>
            <person name="Brandt C.C."/>
            <person name="Teshima H."/>
            <person name="Detter J.C."/>
            <person name="Han C.S."/>
            <person name="Land M.L."/>
            <person name="Lucas S."/>
            <person name="Han J."/>
            <person name="Pennacchio L."/>
            <person name="Nolan M."/>
            <person name="Pitluck S."/>
            <person name="Woyke T."/>
            <person name="Goodwin L."/>
            <person name="Palumbo A.V."/>
            <person name="Elias D.A."/>
        </authorList>
    </citation>
    <scope>NUCLEOTIDE SEQUENCE [LARGE SCALE GENOMIC DNA]</scope>
    <source>
        <strain evidence="2 3">Walvis Bay</strain>
    </source>
</reference>
<gene>
    <name evidence="2" type="ORF">Desaf_1822</name>
</gene>
<dbReference type="PANTHER" id="PTHR42983:SF1">
    <property type="entry name" value="IRON-MOLYBDENUM PROTEIN"/>
    <property type="match status" value="1"/>
</dbReference>
<name>F3Z2B5_DESAF</name>
<dbReference type="Proteomes" id="UP000007844">
    <property type="component" value="Chromosome"/>
</dbReference>
<dbReference type="Gene3D" id="3.30.420.130">
    <property type="entry name" value="Dinitrogenase iron-molybdenum cofactor biosynthesis domain"/>
    <property type="match status" value="1"/>
</dbReference>
<dbReference type="RefSeq" id="WP_014259913.1">
    <property type="nucleotide sequence ID" value="NC_016629.1"/>
</dbReference>
<dbReference type="eggNOG" id="COG1433">
    <property type="taxonomic scope" value="Bacteria"/>
</dbReference>
<sequence>MKIAIPIAGGTLCQHFGHCEQFALLDVDEAGGRVGAMSLHIPPPHEPGVLPKWLAELGVGLVIAGGMGQRAQAIFSEHGVKVVVGAQGGTPQEIAKAYLGGMLTTGPNACDH</sequence>
<dbReference type="KEGG" id="daf:Desaf_1822"/>
<dbReference type="AlphaFoldDB" id="F3Z2B5"/>
<organism evidence="2 3">
    <name type="scientific">Desulfocurvibacter africanus subsp. africanus str. Walvis Bay</name>
    <dbReference type="NCBI Taxonomy" id="690850"/>
    <lineage>
        <taxon>Bacteria</taxon>
        <taxon>Pseudomonadati</taxon>
        <taxon>Thermodesulfobacteriota</taxon>
        <taxon>Desulfovibrionia</taxon>
        <taxon>Desulfovibrionales</taxon>
        <taxon>Desulfovibrionaceae</taxon>
        <taxon>Desulfocurvibacter</taxon>
    </lineage>
</organism>
<dbReference type="HOGENOM" id="CLU_104194_2_0_7"/>
<dbReference type="CDD" id="cd00851">
    <property type="entry name" value="MTH1175"/>
    <property type="match status" value="1"/>
</dbReference>